<organism evidence="13 14">
    <name type="scientific">Litorivivens lipolytica</name>
    <dbReference type="NCBI Taxonomy" id="1524264"/>
    <lineage>
        <taxon>Bacteria</taxon>
        <taxon>Pseudomonadati</taxon>
        <taxon>Pseudomonadota</taxon>
        <taxon>Gammaproteobacteria</taxon>
        <taxon>Litorivivens</taxon>
    </lineage>
</organism>
<evidence type="ECO:0000256" key="7">
    <source>
        <dbReference type="ARBA" id="ARBA00022825"/>
    </source>
</evidence>
<evidence type="ECO:0000259" key="12">
    <source>
        <dbReference type="Pfam" id="PF08496"/>
    </source>
</evidence>
<evidence type="ECO:0000256" key="1">
    <source>
        <dbReference type="ARBA" id="ARBA00004236"/>
    </source>
</evidence>
<accession>A0A7W4W305</accession>
<dbReference type="Gene3D" id="3.90.226.10">
    <property type="entry name" value="2-enoyl-CoA Hydratase, Chain A, domain 1"/>
    <property type="match status" value="1"/>
</dbReference>
<dbReference type="InterPro" id="IPR013703">
    <property type="entry name" value="Peptidase_S49_N_proteobac"/>
</dbReference>
<sequence>MEFLSDYGLFLAKTVTFVVAALLIIGMLSSLGGRRRDNEGHIEVTALNDRFEDWEEQIKSVVLDEASFKAERKAAQKKAKAERKAKKKSGAEENEKPRLFVLDFDGDVKASDVEHLRHEISAVLTLAKQTDEVLVRLESAGGMVHSYGLAASQLARIRNQGIPLTIAVDRVAASGGYMMACIGNRILAAPFAILGSIGVIAQLPNFNRLLKQHNVDFEMHTAGDYKRTLTVFGENTEEGRDKFREELEETHVLFKQFVSENRPQVNIEKVATGEVWYGSQALAENLIDSISTSDEYILQKRGDCDLFEVKYVAKKTLAEKVGVAAHGAFDAVLGKWISRLSQRPLL</sequence>
<evidence type="ECO:0000256" key="4">
    <source>
        <dbReference type="ARBA" id="ARBA00022670"/>
    </source>
</evidence>
<dbReference type="CDD" id="cd07023">
    <property type="entry name" value="S49_Sppa_N_C"/>
    <property type="match status" value="1"/>
</dbReference>
<dbReference type="EC" id="3.4.21.-" evidence="13"/>
<dbReference type="RefSeq" id="WP_183409145.1">
    <property type="nucleotide sequence ID" value="NZ_JACHWY010000001.1"/>
</dbReference>
<feature type="domain" description="Peptidase S49" evidence="11">
    <location>
        <begin position="158"/>
        <end position="299"/>
    </location>
</feature>
<feature type="transmembrane region" description="Helical" evidence="10">
    <location>
        <begin position="186"/>
        <end position="204"/>
    </location>
</feature>
<reference evidence="13 14" key="1">
    <citation type="submission" date="2020-08" db="EMBL/GenBank/DDBJ databases">
        <title>Genomic Encyclopedia of Type Strains, Phase III (KMG-III): the genomes of soil and plant-associated and newly described type strains.</title>
        <authorList>
            <person name="Whitman W."/>
        </authorList>
    </citation>
    <scope>NUCLEOTIDE SEQUENCE [LARGE SCALE GENOMIC DNA]</scope>
    <source>
        <strain evidence="13 14">CECT 8654</strain>
    </source>
</reference>
<dbReference type="GO" id="GO:0006508">
    <property type="term" value="P:proteolysis"/>
    <property type="evidence" value="ECO:0007669"/>
    <property type="project" value="UniProtKB-KW"/>
</dbReference>
<protein>
    <submittedName>
        <fullName evidence="13">Serine protease SohB</fullName>
        <ecNumber evidence="13">3.4.21.-</ecNumber>
    </submittedName>
</protein>
<keyword evidence="9 10" id="KW-0472">Membrane</keyword>
<keyword evidence="6 13" id="KW-0378">Hydrolase</keyword>
<keyword evidence="14" id="KW-1185">Reference proteome</keyword>
<dbReference type="GO" id="GO:0005886">
    <property type="term" value="C:plasma membrane"/>
    <property type="evidence" value="ECO:0007669"/>
    <property type="project" value="UniProtKB-SubCell"/>
</dbReference>
<evidence type="ECO:0000256" key="10">
    <source>
        <dbReference type="SAM" id="Phobius"/>
    </source>
</evidence>
<keyword evidence="8 10" id="KW-1133">Transmembrane helix</keyword>
<name>A0A7W4W305_9GAMM</name>
<dbReference type="InterPro" id="IPR047272">
    <property type="entry name" value="S49_SppA_C"/>
</dbReference>
<keyword evidence="7" id="KW-0720">Serine protease</keyword>
<dbReference type="GO" id="GO:0004252">
    <property type="term" value="F:serine-type endopeptidase activity"/>
    <property type="evidence" value="ECO:0007669"/>
    <property type="project" value="InterPro"/>
</dbReference>
<proteinExistence type="inferred from homology"/>
<dbReference type="PANTHER" id="PTHR42987">
    <property type="entry name" value="PEPTIDASE S49"/>
    <property type="match status" value="1"/>
</dbReference>
<evidence type="ECO:0000256" key="6">
    <source>
        <dbReference type="ARBA" id="ARBA00022801"/>
    </source>
</evidence>
<evidence type="ECO:0000256" key="5">
    <source>
        <dbReference type="ARBA" id="ARBA00022692"/>
    </source>
</evidence>
<evidence type="ECO:0000256" key="8">
    <source>
        <dbReference type="ARBA" id="ARBA00022989"/>
    </source>
</evidence>
<keyword evidence="4 13" id="KW-0645">Protease</keyword>
<comment type="caution">
    <text evidence="13">The sequence shown here is derived from an EMBL/GenBank/DDBJ whole genome shotgun (WGS) entry which is preliminary data.</text>
</comment>
<dbReference type="InterPro" id="IPR002142">
    <property type="entry name" value="Peptidase_S49"/>
</dbReference>
<dbReference type="InterPro" id="IPR029045">
    <property type="entry name" value="ClpP/crotonase-like_dom_sf"/>
</dbReference>
<feature type="domain" description="Peptidase S49 N-terminal proteobacteria" evidence="12">
    <location>
        <begin position="2"/>
        <end position="154"/>
    </location>
</feature>
<dbReference type="EMBL" id="JACHWY010000001">
    <property type="protein sequence ID" value="MBB3046449.1"/>
    <property type="molecule type" value="Genomic_DNA"/>
</dbReference>
<dbReference type="Pfam" id="PF01343">
    <property type="entry name" value="Peptidase_S49"/>
    <property type="match status" value="1"/>
</dbReference>
<keyword evidence="5 10" id="KW-0812">Transmembrane</keyword>
<comment type="subcellular location">
    <subcellularLocation>
        <location evidence="1">Cell membrane</location>
    </subcellularLocation>
</comment>
<evidence type="ECO:0000256" key="9">
    <source>
        <dbReference type="ARBA" id="ARBA00023136"/>
    </source>
</evidence>
<gene>
    <name evidence="13" type="ORF">FHR99_000685</name>
</gene>
<evidence type="ECO:0000313" key="13">
    <source>
        <dbReference type="EMBL" id="MBB3046449.1"/>
    </source>
</evidence>
<dbReference type="Pfam" id="PF08496">
    <property type="entry name" value="Peptidase_S49_N"/>
    <property type="match status" value="1"/>
</dbReference>
<dbReference type="SUPFAM" id="SSF52096">
    <property type="entry name" value="ClpP/crotonase"/>
    <property type="match status" value="1"/>
</dbReference>
<dbReference type="AlphaFoldDB" id="A0A7W4W305"/>
<dbReference type="Gene3D" id="6.20.330.10">
    <property type="match status" value="1"/>
</dbReference>
<keyword evidence="3" id="KW-1003">Cell membrane</keyword>
<dbReference type="Proteomes" id="UP000537130">
    <property type="component" value="Unassembled WGS sequence"/>
</dbReference>
<evidence type="ECO:0000313" key="14">
    <source>
        <dbReference type="Proteomes" id="UP000537130"/>
    </source>
</evidence>
<evidence type="ECO:0000256" key="2">
    <source>
        <dbReference type="ARBA" id="ARBA00008683"/>
    </source>
</evidence>
<evidence type="ECO:0000256" key="3">
    <source>
        <dbReference type="ARBA" id="ARBA00022475"/>
    </source>
</evidence>
<feature type="transmembrane region" description="Helical" evidence="10">
    <location>
        <begin position="6"/>
        <end position="28"/>
    </location>
</feature>
<dbReference type="PANTHER" id="PTHR42987:SF4">
    <property type="entry name" value="PROTEASE SOHB-RELATED"/>
    <property type="match status" value="1"/>
</dbReference>
<evidence type="ECO:0000259" key="11">
    <source>
        <dbReference type="Pfam" id="PF01343"/>
    </source>
</evidence>
<comment type="similarity">
    <text evidence="2">Belongs to the peptidase S49 family.</text>
</comment>
<dbReference type="NCBIfam" id="NF008745">
    <property type="entry name" value="PRK11778.1"/>
    <property type="match status" value="1"/>
</dbReference>